<evidence type="ECO:0000256" key="6">
    <source>
        <dbReference type="PIRSR" id="PIRSR602129-50"/>
    </source>
</evidence>
<keyword evidence="8" id="KW-0032">Aminotransferase</keyword>
<dbReference type="GO" id="GO:0004058">
    <property type="term" value="F:aromatic-L-amino-acid decarboxylase activity"/>
    <property type="evidence" value="ECO:0007669"/>
    <property type="project" value="UniProtKB-ARBA"/>
</dbReference>
<dbReference type="Gene3D" id="3.40.640.10">
    <property type="entry name" value="Type I PLP-dependent aspartate aminotransferase-like (Major domain)"/>
    <property type="match status" value="1"/>
</dbReference>
<dbReference type="RefSeq" id="WP_212116506.1">
    <property type="nucleotide sequence ID" value="NZ_JAGTPX020000001.1"/>
</dbReference>
<evidence type="ECO:0000256" key="7">
    <source>
        <dbReference type="RuleBase" id="RU000382"/>
    </source>
</evidence>
<keyword evidence="8" id="KW-0808">Transferase</keyword>
<dbReference type="PANTHER" id="PTHR45677:SF8">
    <property type="entry name" value="CYSTEINE SULFINIC ACID DECARBOXYLASE"/>
    <property type="match status" value="1"/>
</dbReference>
<organism evidence="8">
    <name type="scientific">Niallia circulans</name>
    <name type="common">Bacillus circulans</name>
    <dbReference type="NCBI Taxonomy" id="1397"/>
    <lineage>
        <taxon>Bacteria</taxon>
        <taxon>Bacillati</taxon>
        <taxon>Bacillota</taxon>
        <taxon>Bacilli</taxon>
        <taxon>Bacillales</taxon>
        <taxon>Bacillaceae</taxon>
        <taxon>Niallia</taxon>
    </lineage>
</organism>
<evidence type="ECO:0000256" key="2">
    <source>
        <dbReference type="ARBA" id="ARBA00009533"/>
    </source>
</evidence>
<sequence>MELQEIQRLFPSEDGNKEQQQYLLDLMNRLIKEVDSYKNPNKSILGETKNRDDDFYRQLVEQSIVPQSGKNMSAVVEDLLELVKGHPYHTHKFVTNVLPMASIPGIIGMLTTILVNGNNLWDVYGPAGAEAEVKVVSMMSKLVGYDHTKSFGYTTWGGQGAVFTGLRLAIAKKYPKAKEEGIPSNLYCFASEGAHYSLLKSVEATGIGSNHLIRVKTTEDHSMDIGDLKEKLVNVIEAGGIPIYIVATTGTTDSFGIDNVKEVKDVIASLMDTHGIEDIHVHADSALGGFYSLFNSYDFEKNPLQFEENVLEGLASIKERMQYVSLADSLCFDFQKLGQTPYLTSLFLAKDGGSLGLLDLEEFETPYVGNRGYGSYHTGYTLECSRMASSIAIYAALQAFGVEGYQQILANYVRVNLAFREKLEKQFPTVSVINPTIGPVSVFRLYAEKAEWKEEIAGKSSSTAIEQTNQLNQKLFELLGRDREEYFFGDTKKVCMIAANDSKERYPVYASKFFSISPFTEEKHMDEIIEFLKPRIAEVLKNAKLVIEQEEKELELSY</sequence>
<keyword evidence="5 7" id="KW-0456">Lyase</keyword>
<dbReference type="PANTHER" id="PTHR45677">
    <property type="entry name" value="GLUTAMATE DECARBOXYLASE-RELATED"/>
    <property type="match status" value="1"/>
</dbReference>
<dbReference type="InterPro" id="IPR002129">
    <property type="entry name" value="PyrdxlP-dep_de-COase"/>
</dbReference>
<evidence type="ECO:0000313" key="8">
    <source>
        <dbReference type="EMBL" id="MBR8667920.1"/>
    </source>
</evidence>
<evidence type="ECO:0000256" key="3">
    <source>
        <dbReference type="ARBA" id="ARBA00022793"/>
    </source>
</evidence>
<evidence type="ECO:0000256" key="1">
    <source>
        <dbReference type="ARBA" id="ARBA00001933"/>
    </source>
</evidence>
<dbReference type="GO" id="GO:0008483">
    <property type="term" value="F:transaminase activity"/>
    <property type="evidence" value="ECO:0007669"/>
    <property type="project" value="UniProtKB-KW"/>
</dbReference>
<dbReference type="AlphaFoldDB" id="A0A941JH05"/>
<dbReference type="InterPro" id="IPR015424">
    <property type="entry name" value="PyrdxlP-dep_Trfase"/>
</dbReference>
<reference evidence="8" key="1">
    <citation type="submission" date="2021-04" db="EMBL/GenBank/DDBJ databases">
        <title>Genomic analysis of electroactive and textile dye degrading Bacillus circulans strain: DC10 isolated from constructed wetland-microbial fuel cells treating textile dye wastewaters.</title>
        <authorList>
            <person name="Patel D.U."/>
            <person name="Desai C.R."/>
        </authorList>
    </citation>
    <scope>NUCLEOTIDE SEQUENCE</scope>
    <source>
        <strain evidence="8">DC10</strain>
    </source>
</reference>
<name>A0A941JH05_NIACI</name>
<comment type="cofactor">
    <cofactor evidence="1 6 7">
        <name>pyridoxal 5'-phosphate</name>
        <dbReference type="ChEBI" id="CHEBI:597326"/>
    </cofactor>
</comment>
<dbReference type="Gene3D" id="3.90.1150.10">
    <property type="entry name" value="Aspartate Aminotransferase, domain 1"/>
    <property type="match status" value="1"/>
</dbReference>
<proteinExistence type="inferred from homology"/>
<dbReference type="EMBL" id="JAGTPX010000001">
    <property type="protein sequence ID" value="MBR8667920.1"/>
    <property type="molecule type" value="Genomic_DNA"/>
</dbReference>
<dbReference type="SUPFAM" id="SSF53383">
    <property type="entry name" value="PLP-dependent transferases"/>
    <property type="match status" value="1"/>
</dbReference>
<dbReference type="Pfam" id="PF00282">
    <property type="entry name" value="Pyridoxal_deC"/>
    <property type="match status" value="1"/>
</dbReference>
<gene>
    <name evidence="8" type="ORF">KD144_00070</name>
</gene>
<evidence type="ECO:0000256" key="4">
    <source>
        <dbReference type="ARBA" id="ARBA00022898"/>
    </source>
</evidence>
<dbReference type="GO" id="GO:0030170">
    <property type="term" value="F:pyridoxal phosphate binding"/>
    <property type="evidence" value="ECO:0007669"/>
    <property type="project" value="InterPro"/>
</dbReference>
<evidence type="ECO:0000256" key="5">
    <source>
        <dbReference type="ARBA" id="ARBA00023239"/>
    </source>
</evidence>
<dbReference type="InterPro" id="IPR015422">
    <property type="entry name" value="PyrdxlP-dep_Trfase_small"/>
</dbReference>
<comment type="caution">
    <text evidence="8">The sequence shown here is derived from an EMBL/GenBank/DDBJ whole genome shotgun (WGS) entry which is preliminary data.</text>
</comment>
<protein>
    <submittedName>
        <fullName evidence="8">Aspartate aminotransferase family protein</fullName>
    </submittedName>
</protein>
<comment type="similarity">
    <text evidence="2 7">Belongs to the group II decarboxylase family.</text>
</comment>
<keyword evidence="3" id="KW-0210">Decarboxylase</keyword>
<dbReference type="GO" id="GO:0019752">
    <property type="term" value="P:carboxylic acid metabolic process"/>
    <property type="evidence" value="ECO:0007669"/>
    <property type="project" value="InterPro"/>
</dbReference>
<accession>A0A941JH05</accession>
<dbReference type="GO" id="GO:0005737">
    <property type="term" value="C:cytoplasm"/>
    <property type="evidence" value="ECO:0007669"/>
    <property type="project" value="TreeGrafter"/>
</dbReference>
<keyword evidence="4 6" id="KW-0663">Pyridoxal phosphate</keyword>
<feature type="modified residue" description="N6-(pyridoxal phosphate)lysine" evidence="6">
    <location>
        <position position="336"/>
    </location>
</feature>
<dbReference type="InterPro" id="IPR015421">
    <property type="entry name" value="PyrdxlP-dep_Trfase_major"/>
</dbReference>